<evidence type="ECO:0000313" key="2">
    <source>
        <dbReference type="EMBL" id="PGG95736.1"/>
    </source>
</evidence>
<feature type="compositionally biased region" description="Polar residues" evidence="1">
    <location>
        <begin position="105"/>
        <end position="117"/>
    </location>
</feature>
<name>A0A2B7WGF1_9EURO</name>
<gene>
    <name evidence="2" type="ORF">GX51_08139</name>
</gene>
<protein>
    <submittedName>
        <fullName evidence="2">Uncharacterized protein</fullName>
    </submittedName>
</protein>
<feature type="region of interest" description="Disordered" evidence="1">
    <location>
        <begin position="1"/>
        <end position="39"/>
    </location>
</feature>
<organism evidence="2 3">
    <name type="scientific">Blastomyces parvus</name>
    <dbReference type="NCBI Taxonomy" id="2060905"/>
    <lineage>
        <taxon>Eukaryota</taxon>
        <taxon>Fungi</taxon>
        <taxon>Dikarya</taxon>
        <taxon>Ascomycota</taxon>
        <taxon>Pezizomycotina</taxon>
        <taxon>Eurotiomycetes</taxon>
        <taxon>Eurotiomycetidae</taxon>
        <taxon>Onygenales</taxon>
        <taxon>Ajellomycetaceae</taxon>
        <taxon>Blastomyces</taxon>
    </lineage>
</organism>
<sequence length="195" mass="21812">MAVSCLVSSSKSNRAQRKRGNERISGRRYKEARPGKAEDRRLFDATAREPMLGKRHGATAHVQVAVRRNGQRQGWYVVCRRRRRLGEGRGGETGGEGVKRARDCSSATRSTRSPIQSTTGAGTGDGGGRGGWRRRRDEVDAARGLRELDVVRDEERRKPSQVRELEGSPATDLISNRRAKMRITNNFIFSYLTNS</sequence>
<dbReference type="Proteomes" id="UP000224080">
    <property type="component" value="Unassembled WGS sequence"/>
</dbReference>
<dbReference type="EMBL" id="PDNC01000209">
    <property type="protein sequence ID" value="PGG95736.1"/>
    <property type="molecule type" value="Genomic_DNA"/>
</dbReference>
<dbReference type="AlphaFoldDB" id="A0A2B7WGF1"/>
<evidence type="ECO:0000313" key="3">
    <source>
        <dbReference type="Proteomes" id="UP000224080"/>
    </source>
</evidence>
<reference evidence="2 3" key="1">
    <citation type="submission" date="2017-10" db="EMBL/GenBank/DDBJ databases">
        <title>Comparative genomics in systemic dimorphic fungi from Ajellomycetaceae.</title>
        <authorList>
            <person name="Munoz J.F."/>
            <person name="Mcewen J.G."/>
            <person name="Clay O.K."/>
            <person name="Cuomo C.A."/>
        </authorList>
    </citation>
    <scope>NUCLEOTIDE SEQUENCE [LARGE SCALE GENOMIC DNA]</scope>
    <source>
        <strain evidence="2 3">UAMH130</strain>
    </source>
</reference>
<accession>A0A2B7WGF1</accession>
<keyword evidence="3" id="KW-1185">Reference proteome</keyword>
<evidence type="ECO:0000256" key="1">
    <source>
        <dbReference type="SAM" id="MobiDB-lite"/>
    </source>
</evidence>
<feature type="region of interest" description="Disordered" evidence="1">
    <location>
        <begin position="86"/>
        <end position="138"/>
    </location>
</feature>
<proteinExistence type="predicted"/>
<feature type="compositionally biased region" description="Basic and acidic residues" evidence="1">
    <location>
        <begin position="19"/>
        <end position="39"/>
    </location>
</feature>
<feature type="compositionally biased region" description="Gly residues" evidence="1">
    <location>
        <begin position="121"/>
        <end position="130"/>
    </location>
</feature>
<comment type="caution">
    <text evidence="2">The sequence shown here is derived from an EMBL/GenBank/DDBJ whole genome shotgun (WGS) entry which is preliminary data.</text>
</comment>
<feature type="compositionally biased region" description="Polar residues" evidence="1">
    <location>
        <begin position="1"/>
        <end position="13"/>
    </location>
</feature>